<feature type="compositionally biased region" description="Basic and acidic residues" evidence="6">
    <location>
        <begin position="61"/>
        <end position="87"/>
    </location>
</feature>
<feature type="region of interest" description="Disordered" evidence="6">
    <location>
        <begin position="346"/>
        <end position="372"/>
    </location>
</feature>
<feature type="region of interest" description="Disordered" evidence="6">
    <location>
        <begin position="270"/>
        <end position="317"/>
    </location>
</feature>
<keyword evidence="4 5" id="KW-0539">Nucleus</keyword>
<evidence type="ECO:0000256" key="1">
    <source>
        <dbReference type="ARBA" id="ARBA00008838"/>
    </source>
</evidence>
<name>A0A1Z5JT86_FISSO</name>
<dbReference type="AlphaFoldDB" id="A0A1Z5JT86"/>
<feature type="compositionally biased region" description="Basic and acidic residues" evidence="6">
    <location>
        <begin position="17"/>
        <end position="29"/>
    </location>
</feature>
<reference evidence="7 8" key="1">
    <citation type="journal article" date="2015" name="Plant Cell">
        <title>Oil accumulation by the oleaginous diatom Fistulifera solaris as revealed by the genome and transcriptome.</title>
        <authorList>
            <person name="Tanaka T."/>
            <person name="Maeda Y."/>
            <person name="Veluchamy A."/>
            <person name="Tanaka M."/>
            <person name="Abida H."/>
            <person name="Marechal E."/>
            <person name="Bowler C."/>
            <person name="Muto M."/>
            <person name="Sunaga Y."/>
            <person name="Tanaka M."/>
            <person name="Yoshino T."/>
            <person name="Taniguchi T."/>
            <person name="Fukuda Y."/>
            <person name="Nemoto M."/>
            <person name="Matsumoto M."/>
            <person name="Wong P.S."/>
            <person name="Aburatani S."/>
            <person name="Fujibuchi W."/>
        </authorList>
    </citation>
    <scope>NUCLEOTIDE SEQUENCE [LARGE SCALE GENOMIC DNA]</scope>
    <source>
        <strain evidence="7 8">JPCC DA0580</strain>
    </source>
</reference>
<evidence type="ECO:0000256" key="4">
    <source>
        <dbReference type="ARBA" id="ARBA00023242"/>
    </source>
</evidence>
<dbReference type="GO" id="GO:0006364">
    <property type="term" value="P:rRNA processing"/>
    <property type="evidence" value="ECO:0007669"/>
    <property type="project" value="TreeGrafter"/>
</dbReference>
<gene>
    <name evidence="7" type="ORF">FisN_10Lh081</name>
</gene>
<feature type="compositionally biased region" description="Basic residues" evidence="6">
    <location>
        <begin position="221"/>
        <end position="241"/>
    </location>
</feature>
<feature type="region of interest" description="Disordered" evidence="6">
    <location>
        <begin position="118"/>
        <end position="141"/>
    </location>
</feature>
<dbReference type="GO" id="GO:0005654">
    <property type="term" value="C:nucleoplasm"/>
    <property type="evidence" value="ECO:0007669"/>
    <property type="project" value="UniProtKB-SubCell"/>
</dbReference>
<dbReference type="GO" id="GO:0008097">
    <property type="term" value="F:5S rRNA binding"/>
    <property type="evidence" value="ECO:0007669"/>
    <property type="project" value="TreeGrafter"/>
</dbReference>
<feature type="compositionally biased region" description="Basic residues" evidence="6">
    <location>
        <begin position="359"/>
        <end position="372"/>
    </location>
</feature>
<evidence type="ECO:0000256" key="3">
    <source>
        <dbReference type="ARBA" id="ARBA00022517"/>
    </source>
</evidence>
<evidence type="ECO:0000256" key="6">
    <source>
        <dbReference type="SAM" id="MobiDB-lite"/>
    </source>
</evidence>
<evidence type="ECO:0000313" key="8">
    <source>
        <dbReference type="Proteomes" id="UP000198406"/>
    </source>
</evidence>
<accession>A0A1Z5JT86</accession>
<keyword evidence="8" id="KW-1185">Reference proteome</keyword>
<comment type="similarity">
    <text evidence="1 5">Belongs to the NOP53 family.</text>
</comment>
<dbReference type="PANTHER" id="PTHR14211:SF7">
    <property type="entry name" value="RIBOSOME BIOGENESIS PROTEIN NOP53"/>
    <property type="match status" value="1"/>
</dbReference>
<organism evidence="7 8">
    <name type="scientific">Fistulifera solaris</name>
    <name type="common">Oleaginous diatom</name>
    <dbReference type="NCBI Taxonomy" id="1519565"/>
    <lineage>
        <taxon>Eukaryota</taxon>
        <taxon>Sar</taxon>
        <taxon>Stramenopiles</taxon>
        <taxon>Ochrophyta</taxon>
        <taxon>Bacillariophyta</taxon>
        <taxon>Bacillariophyceae</taxon>
        <taxon>Bacillariophycidae</taxon>
        <taxon>Naviculales</taxon>
        <taxon>Naviculaceae</taxon>
        <taxon>Fistulifera</taxon>
    </lineage>
</organism>
<dbReference type="Proteomes" id="UP000198406">
    <property type="component" value="Unassembled WGS sequence"/>
</dbReference>
<keyword evidence="3 5" id="KW-0690">Ribosome biogenesis</keyword>
<dbReference type="PIRSF" id="PIRSF017302">
    <property type="entry name" value="Gltscr2"/>
    <property type="match status" value="1"/>
</dbReference>
<dbReference type="GO" id="GO:0000027">
    <property type="term" value="P:ribosomal large subunit assembly"/>
    <property type="evidence" value="ECO:0007669"/>
    <property type="project" value="UniProtKB-UniRule"/>
</dbReference>
<dbReference type="Pfam" id="PF07767">
    <property type="entry name" value="Nop53"/>
    <property type="match status" value="1"/>
</dbReference>
<dbReference type="GO" id="GO:0005730">
    <property type="term" value="C:nucleolus"/>
    <property type="evidence" value="ECO:0007669"/>
    <property type="project" value="UniProtKB-SubCell"/>
</dbReference>
<comment type="subcellular location">
    <subcellularLocation>
        <location evidence="5">Nucleus</location>
        <location evidence="5">Nucleolus</location>
    </subcellularLocation>
    <subcellularLocation>
        <location evidence="5">Nucleus</location>
        <location evidence="5">Nucleoplasm</location>
    </subcellularLocation>
</comment>
<dbReference type="InParanoid" id="A0A1Z5JT86"/>
<dbReference type="OrthoDB" id="5072at2759"/>
<dbReference type="PANTHER" id="PTHR14211">
    <property type="entry name" value="GLIOMA SUPPRESSOR CANDIDATE REGION GENE 2"/>
    <property type="match status" value="1"/>
</dbReference>
<feature type="region of interest" description="Disordered" evidence="6">
    <location>
        <begin position="200"/>
        <end position="255"/>
    </location>
</feature>
<evidence type="ECO:0000256" key="2">
    <source>
        <dbReference type="ARBA" id="ARBA00018339"/>
    </source>
</evidence>
<comment type="caution">
    <text evidence="7">The sequence shown here is derived from an EMBL/GenBank/DDBJ whole genome shotgun (WGS) entry which is preliminary data.</text>
</comment>
<dbReference type="InterPro" id="IPR011687">
    <property type="entry name" value="Nop53/GLTSCR2"/>
</dbReference>
<evidence type="ECO:0000313" key="7">
    <source>
        <dbReference type="EMBL" id="GAX17227.1"/>
    </source>
</evidence>
<dbReference type="EMBL" id="BDSP01000114">
    <property type="protein sequence ID" value="GAX17227.1"/>
    <property type="molecule type" value="Genomic_DNA"/>
</dbReference>
<sequence>MGKKLQGAALRAKKRAREAVEAMQERQAEAAESLAHQPDEALFVVDKTGKETLSQPKRQKKELSKTQNKKSDEEQVQKLIERHNNDAEKLAQLAAQGKSDASQKRLIRRSLKGLTEAKFDLWNSNESEKVNSRSKSKTPISGVAVDVAKSGQSYCPDPTAHRKVVENAIHVEKARNAAVLYRDTPQEGMSEETRALLIYDSDTDEDEEGNDGKGTLAVGKIPKRTDKKTRAQRNKEKRLRREHAELQSRRKEKKLLGQVGEIGRYRKEIKQHEKHRQELKSKIEQTKAAEKPKGADLHEKLSQEDPIRAPTLPVALPSEVSGGVSLRALKPKGNLAAERQASLYDRNLVPKPTNNTVHCRGKKRKKSLKGARNKVGVDGYVIDIKG</sequence>
<comment type="function">
    <text evidence="5">May play a role in ribosome biogenesis.</text>
</comment>
<proteinExistence type="inferred from homology"/>
<evidence type="ECO:0000256" key="5">
    <source>
        <dbReference type="PIRNR" id="PIRNR017302"/>
    </source>
</evidence>
<feature type="region of interest" description="Disordered" evidence="6">
    <location>
        <begin position="1"/>
        <end position="87"/>
    </location>
</feature>
<feature type="compositionally biased region" description="Basic and acidic residues" evidence="6">
    <location>
        <begin position="270"/>
        <end position="307"/>
    </location>
</feature>
<feature type="compositionally biased region" description="Low complexity" evidence="6">
    <location>
        <begin position="1"/>
        <end position="10"/>
    </location>
</feature>
<protein>
    <recommendedName>
        <fullName evidence="2 5">Ribosome biogenesis protein NOP53</fullName>
    </recommendedName>
</protein>